<feature type="compositionally biased region" description="Polar residues" evidence="2">
    <location>
        <begin position="2822"/>
        <end position="2832"/>
    </location>
</feature>
<dbReference type="GeneID" id="25476372"/>
<feature type="region of interest" description="Disordered" evidence="2">
    <location>
        <begin position="2813"/>
        <end position="2860"/>
    </location>
</feature>
<dbReference type="Proteomes" id="UP000030754">
    <property type="component" value="Unassembled WGS sequence"/>
</dbReference>
<feature type="region of interest" description="Disordered" evidence="2">
    <location>
        <begin position="2533"/>
        <end position="2561"/>
    </location>
</feature>
<feature type="region of interest" description="Disordered" evidence="2">
    <location>
        <begin position="497"/>
        <end position="518"/>
    </location>
</feature>
<feature type="coiled-coil region" evidence="1">
    <location>
        <begin position="2234"/>
        <end position="2261"/>
    </location>
</feature>
<feature type="region of interest" description="Disordered" evidence="2">
    <location>
        <begin position="1630"/>
        <end position="1649"/>
    </location>
</feature>
<feature type="region of interest" description="Disordered" evidence="2">
    <location>
        <begin position="2056"/>
        <end position="2084"/>
    </location>
</feature>
<feature type="compositionally biased region" description="Polar residues" evidence="2">
    <location>
        <begin position="2845"/>
        <end position="2856"/>
    </location>
</feature>
<reference evidence="3" key="1">
    <citation type="submission" date="2013-10" db="EMBL/GenBank/DDBJ databases">
        <title>Genomic analysis of the causative agents of coccidiosis in chickens.</title>
        <authorList>
            <person name="Reid A.J."/>
            <person name="Blake D."/>
            <person name="Billington K."/>
            <person name="Browne H."/>
            <person name="Dunn M."/>
            <person name="Hung S."/>
            <person name="Kawahara F."/>
            <person name="Miranda-Saavedra D."/>
            <person name="Mourier T."/>
            <person name="Nagra H."/>
            <person name="Otto T.D."/>
            <person name="Rawlings N."/>
            <person name="Sanchez A."/>
            <person name="Sanders M."/>
            <person name="Subramaniam C."/>
            <person name="Tay Y."/>
            <person name="Dear P."/>
            <person name="Doerig C."/>
            <person name="Gruber A."/>
            <person name="Parkinson J."/>
            <person name="Shirley M."/>
            <person name="Wan K.L."/>
            <person name="Berriman M."/>
            <person name="Tomley F."/>
            <person name="Pain A."/>
        </authorList>
    </citation>
    <scope>NUCLEOTIDE SEQUENCE [LARGE SCALE GENOMIC DNA]</scope>
    <source>
        <strain evidence="3">Houghton</strain>
    </source>
</reference>
<name>U6MYI6_9EIME</name>
<protein>
    <submittedName>
        <fullName evidence="3">Uncharacterized protein</fullName>
    </submittedName>
</protein>
<evidence type="ECO:0000313" key="3">
    <source>
        <dbReference type="EMBL" id="CDJ69016.1"/>
    </source>
</evidence>
<dbReference type="OrthoDB" id="333057at2759"/>
<reference evidence="3" key="2">
    <citation type="submission" date="2013-10" db="EMBL/GenBank/DDBJ databases">
        <authorList>
            <person name="Aslett M."/>
        </authorList>
    </citation>
    <scope>NUCLEOTIDE SEQUENCE [LARGE SCALE GENOMIC DNA]</scope>
    <source>
        <strain evidence="3">Houghton</strain>
    </source>
</reference>
<dbReference type="EMBL" id="HG725638">
    <property type="protein sequence ID" value="CDJ69016.1"/>
    <property type="molecule type" value="Genomic_DNA"/>
</dbReference>
<sequence length="3717" mass="399671">MVEGTALAQQLSAAAKGVQLGRGGVHGLVGWLEPFSVALGYPDAPTVPQTKLGRKAATVRERAQQQLLQQEQEKLPQQRQQLRELLKAYSTASPACIELLQLLDACTGRLLQAAAEFAKAGQRGLPEGISPAAARVQQKQHQQKQQLQQETCEVDEATRGAQAASLLACGILGETSLDSVPAAATTRHRLAAAITSPSRLSSLSTVLQPFPAAATRDAGKQSALLHLCVCRLLAAAATCSPAAAWRIASAAQGATATAAAAAAAAAGSIHGVLHSLGEKDAQQHPLNQALTALCEGPSLRLLQGRSISSKRSGASVESSLLPPAPKSQSCWCQCPHCTDSEAAEAAATHAGDPGSRPEDRQLVSSKRGWHNAWGAFFVRCCCLSCRGETDLRGSARTPEAKASGPAATAAAAAADFGTRRHLEAAAAAAASAASDVRSTLEAFRSRSAREGLGGCGLVPIRYALRQEALRLLLVLLLHQDSLVSDALLQPRRRQLQQQQQKAVPQSGVGDLASTSKQGDGSSLLRYAIRGLCTDRELDALCFLVGLFEVFMARPGRSREAEAAARRLFLVSGPGGFPLPVLLQRFTAREDLKHLLVPLLSRCRASCPVETDSAAESLSRRRSPQNGLLSGADNSSGLPTSFFSSSWVLQRLLAYLLLLAAGRGGSKAPSISGFPEEAKAFTREPGVAGSIDSALLSLALGIRPLHLPPQQELLLQLFKAHPALTSHFLNKLSGLLLSPRQSATFALSCLFLCRILETPWSQLPYYRQRQHQVEQQHPICGSGPDLTLPDGDMGFASVSETMRTLGVAEDEEKEDLFGDLEPLRLRHSQQQHKQQDALQRRWRAVALEVARVASPALLLRQHLSQCLLQTDTRVAFCGIAVLRACCQALRCMHDRFKYSPTLQHLLLAQAALRLPDAKTLVNSLLRLVQQWQQQQQGEQQRHESEKVGDPGSNAVEVTGDRWLSDEALARAAAASAAAAARKWQKEESERLRHGDSEESDGDDVEVHVEGVGEAEGDGSDTDGEDAGGETNQDNLKASAAEMGVSVKDLMQLLVRLTALDDKLNGYQLVSDDRHMDAEECDMDFVSFQFLRGWMETAEIYQELLTPSFPLDWGKLLCTWRTGDGAAQSFHLCCKSRLIATDIARLAVQSRGGMDSWGGEIAAGCSVSKQQQLLLLHLLLQWQRSVKRSRSRELVGPYGGDVSTEGRLEPLSSDALLQTILQFMHKSGMFRGATSGTSEIDEASLWLAALAESSCFRCSALYFVAILRLASEQRLALLPYTEMRIGRDMKGAEQEGEEIEELSSPSLFSAALLAHLSVAPRCNAGKALFVELAPLGVAAPADSCWGCNAMHSSEFCAEAATSWAVQGFMRCCILCPSIIYPLLRVLQAEGPWRVLGSSLNVSREPNSPTGVEAAKAAAAQHPQSKLINRYRKRLLRFLKVSCQPHAQEVSEEGDDASGSQTLDYQLSQLPLVSSPLAADWGLPSPVHAVAPEALLRICAVRIPGASPIPRGPVGSAERANCLGLLRALTRHLDQSLEMEACVATEPLEKLIEVNQQTRDRLLALLLQLEAVSRHLSNIQATEGANDCLEDGYNEMRFAVLPVGAGKAAALEQLFRLSTIALGRCEHLSEGAAESVRHSKPPVPHAERNGRKKGRFEPSFFTRDFKHWVELGAALCAHTANLFELTAAGVTLEETAGLRLLCRSVEFFAALVWAEDQLTPEAQSALTLAACMQRLRLPALSGPISAQTEKPTKHSQTEDTQEGPLQALLLGLVRRVARAARPFVSEGGRPLLLLACELVLKSKDKTSCPLSSRTAKAYSSLLHLRWLLPLVESWGLAALPAQHRGVEEAIKGLTYGEKALTLSLVLRACGEAPVQSVSLESAADCVQRLQALPLTMCLRLHCFLKCLWGHQRAEHHIAPLETAQQQATSEDATAAAPGSCILDAAVRVMLCLCFQCIPASSSLRGAEESATAGEGATIIFRQGLIRTLRACWDQYAVLRYTCTRLFLSSEEKAEDATCPVLHPAVRLALLLQWREPVQGLPARFYPSVVAALQQCQEERPEGKAGARADSRGTRKGRIRGTGPTSATADGAEWAADVLEALKLTAYARDSNGANSRRVRARGAPWQTAAAFLGDRGGNAEAKDLAADAPARWSAAVQQFLTFLCVQQPGGYTAARLGMQLAQDLESITGRLDDDFMVQEGWPVSGWVRYLAASLILQAAEGDENVAVAALHCLAANRTGLGASLKDLKTELRELQDALQEFDLSDDSAYTAGVECAAAAAADLAYYIGAMSRASHLGRVVLGALQCGLTADGSLTKDQRQFFKALRPKAQLTACSFLEVIGSSPPTAAICRGAEALLKVPSCMVPHPDSLSLTSEVMALQAWTSLLLPAIQLAMSAAALEPSREQAAAYARRMARQALLSPAFRALGHCAKEAVQRTLTATSDGACEATSISVALMPLLQCLSQQLLPAANDTGSSAHSVPEQDEEGEEEALCRLSEKCPELFEALINLYGASTSYVDIYLCRILMLDSAGSELCGRTTEQEGPEGQQGGHSNELPTEMAGDSAGSYDAFSNLHRWMAHLPDFREVSETKFREQVTPLSKGLILGSPCDWLALDPRRVKDTLENFAFHARVGRTREPPDTRMRGQSLSEGILEAQQRFLESALKARSMLTTVSEREAADGMEGDAEAANGTEHRQAAACMSHCLQGLALTVDSGAASFATAENSAYDVAYVVPYLAGRLTTACFVLLWRWQVLLEEEQSYQQQARMQREEEGSTDPSVISSRAALARQRPVCAAEQARRACGVAGAWLRSLKDSQGNCKDGAATPSRQETSQTAAVHSAETVGAAASGSATENVSSIAATNPEPLKRRREDVWDMDEFDPDVVQRAVTRVSTFLKAARRIGRFWRPLDDDSIAAERNKAADREVAQALEVWGASVDDGDQWLSSFASGGSLQLLIMALGCPDRMTREAAAHGLSMYTHLLQLSADRSLLCHFADVHEFKMQCRKRHANATSQTAKRRDMKQRHKASTFAFRAVKQLLTLLGSLMASIQSPEGLVDKQCEEGSALEARTMPVVSPVVCAFAAAAVPLLFLPDLSLYPIINYAVLKHPALSLLLHEPCMPLTLAALRQPLLGSDGIFSRLLLSTSVATSAAQKQFLLVALKRAMAVSQCLGDGCITLSSRLKAHKATQAVLPPPALLAQSTLPLMSGPTSNLSLVRSILDALLLATAAPSCLSACTWWHAHAAFILVSAQTRKDDLHEFEGSGYSHVMANVHLPLATVNAQHLLQRFGIILWLDAQIETALSSLVGNRESSGANRSAISDCACGGSHQVSILPIREHLLSESQRVKGCCRGSKTQALPVINASKWVQHMKDCTRLLWSLITAATLAAPLPDFTAAERRLWDNAHRSSGLRSTDGTCIHSHSCVCSNLPARCFGYDTSATASQASSENFPGAADSEHNGAFWPLGTGYADAQLLQAVMGARRQLFKLRRSAKTEVGEDHGKCDAAVNGASVSNSADGLFLHSAWQLQLELLQGIQRLARAWLAFAMPIGARAEASDGPIEGRLGFADSAAWASDLLDASVTCLSGLWAVAACSESLGLISEPSTVAEPANLSQKQLKLQASACCADVLRLCARAAALQEDSLMKHWQLPKHSGMFGLCSSRPLWNMVFTHICNRGLGPEGSILHSQGDAAAKSRCVLLALLQIRSICGSDAHLQQLIAVAAGL</sequence>
<gene>
    <name evidence="3" type="ORF">ENH_00062340</name>
</gene>
<feature type="compositionally biased region" description="Basic and acidic residues" evidence="2">
    <location>
        <begin position="2056"/>
        <end position="2069"/>
    </location>
</feature>
<evidence type="ECO:0000256" key="1">
    <source>
        <dbReference type="SAM" id="Coils"/>
    </source>
</evidence>
<evidence type="ECO:0000256" key="2">
    <source>
        <dbReference type="SAM" id="MobiDB-lite"/>
    </source>
</evidence>
<feature type="compositionally biased region" description="Basic and acidic residues" evidence="2">
    <location>
        <begin position="938"/>
        <end position="947"/>
    </location>
</feature>
<evidence type="ECO:0000313" key="4">
    <source>
        <dbReference type="Proteomes" id="UP000030754"/>
    </source>
</evidence>
<dbReference type="VEuPathDB" id="ToxoDB:ENH_00062340"/>
<proteinExistence type="predicted"/>
<feature type="compositionally biased region" description="Basic and acidic residues" evidence="2">
    <location>
        <begin position="982"/>
        <end position="995"/>
    </location>
</feature>
<feature type="region of interest" description="Disordered" evidence="2">
    <location>
        <begin position="979"/>
        <end position="1031"/>
    </location>
</feature>
<feature type="compositionally biased region" description="Acidic residues" evidence="2">
    <location>
        <begin position="1011"/>
        <end position="1026"/>
    </location>
</feature>
<dbReference type="RefSeq" id="XP_013437483.1">
    <property type="nucleotide sequence ID" value="XM_013582029.1"/>
</dbReference>
<organism evidence="3 4">
    <name type="scientific">Eimeria necatrix</name>
    <dbReference type="NCBI Taxonomy" id="51315"/>
    <lineage>
        <taxon>Eukaryota</taxon>
        <taxon>Sar</taxon>
        <taxon>Alveolata</taxon>
        <taxon>Apicomplexa</taxon>
        <taxon>Conoidasida</taxon>
        <taxon>Coccidia</taxon>
        <taxon>Eucoccidiorida</taxon>
        <taxon>Eimeriorina</taxon>
        <taxon>Eimeriidae</taxon>
        <taxon>Eimeria</taxon>
    </lineage>
</organism>
<keyword evidence="4" id="KW-1185">Reference proteome</keyword>
<keyword evidence="1" id="KW-0175">Coiled coil</keyword>
<feature type="region of interest" description="Disordered" evidence="2">
    <location>
        <begin position="935"/>
        <end position="955"/>
    </location>
</feature>
<accession>U6MYI6</accession>